<proteinExistence type="predicted"/>
<dbReference type="AlphaFoldDB" id="A0A3N1UQX6"/>
<dbReference type="RefSeq" id="WP_211334876.1">
    <property type="nucleotide sequence ID" value="NZ_RJVA01000013.1"/>
</dbReference>
<sequence>MNIFVLDLDPVKCVRYHCDQHVIKMILESVQIICTALNKKGLNTPYKPTHRKHPCVLWAEESYDNVRWLMRLTRALNREYKYRYRKSTDHASVRILDQVKGLRFPSVGLTPFAQAMPDKYKVPGDPVTAYRRFYVGEKLRFATWTRRRKPPWLQEYVCLLPEPALSTRAVSKATRLPQ</sequence>
<gene>
    <name evidence="1" type="ORF">EDC27_2217</name>
</gene>
<accession>A0A3N1UQX6</accession>
<dbReference type="Proteomes" id="UP000276223">
    <property type="component" value="Unassembled WGS sequence"/>
</dbReference>
<evidence type="ECO:0000313" key="2">
    <source>
        <dbReference type="Proteomes" id="UP000276223"/>
    </source>
</evidence>
<reference evidence="1 2" key="1">
    <citation type="submission" date="2018-11" db="EMBL/GenBank/DDBJ databases">
        <title>Genomic Encyclopedia of Type Strains, Phase IV (KMG-IV): sequencing the most valuable type-strain genomes for metagenomic binning, comparative biology and taxonomic classification.</title>
        <authorList>
            <person name="Goeker M."/>
        </authorList>
    </citation>
    <scope>NUCLEOTIDE SEQUENCE [LARGE SCALE GENOMIC DNA]</scope>
    <source>
        <strain evidence="1 2">DSM 22027</strain>
    </source>
</reference>
<comment type="caution">
    <text evidence="1">The sequence shown here is derived from an EMBL/GenBank/DDBJ whole genome shotgun (WGS) entry which is preliminary data.</text>
</comment>
<keyword evidence="2" id="KW-1185">Reference proteome</keyword>
<evidence type="ECO:0000313" key="1">
    <source>
        <dbReference type="EMBL" id="ROQ90947.1"/>
    </source>
</evidence>
<dbReference type="InterPro" id="IPR004260">
    <property type="entry name" value="Pyr-dimer_DNA_glycosylase"/>
</dbReference>
<organism evidence="1 2">
    <name type="scientific">Desulfosoma caldarium</name>
    <dbReference type="NCBI Taxonomy" id="610254"/>
    <lineage>
        <taxon>Bacteria</taxon>
        <taxon>Pseudomonadati</taxon>
        <taxon>Thermodesulfobacteriota</taxon>
        <taxon>Syntrophobacteria</taxon>
        <taxon>Syntrophobacterales</taxon>
        <taxon>Syntrophobacteraceae</taxon>
        <taxon>Desulfosoma</taxon>
    </lineage>
</organism>
<dbReference type="EMBL" id="RJVA01000013">
    <property type="protein sequence ID" value="ROQ90947.1"/>
    <property type="molecule type" value="Genomic_DNA"/>
</dbReference>
<name>A0A3N1UQX6_9BACT</name>
<dbReference type="Pfam" id="PF03013">
    <property type="entry name" value="Pyr_excise"/>
    <property type="match status" value="1"/>
</dbReference>
<protein>
    <submittedName>
        <fullName evidence="1">Uncharacterized protein</fullName>
    </submittedName>
</protein>